<evidence type="ECO:0008006" key="5">
    <source>
        <dbReference type="Google" id="ProtNLM"/>
    </source>
</evidence>
<comment type="caution">
    <text evidence="3">The sequence shown here is derived from an EMBL/GenBank/DDBJ whole genome shotgun (WGS) entry which is preliminary data.</text>
</comment>
<evidence type="ECO:0000256" key="1">
    <source>
        <dbReference type="SAM" id="MobiDB-lite"/>
    </source>
</evidence>
<protein>
    <recommendedName>
        <fullName evidence="5">FtsQ-type POTRA domain-containing protein</fullName>
    </recommendedName>
</protein>
<evidence type="ECO:0000313" key="3">
    <source>
        <dbReference type="EMBL" id="MEX6429256.1"/>
    </source>
</evidence>
<dbReference type="RefSeq" id="WP_369084363.1">
    <property type="nucleotide sequence ID" value="NZ_JBFSHR010000013.1"/>
</dbReference>
<dbReference type="EMBL" id="JBFSHR010000013">
    <property type="protein sequence ID" value="MEX6429256.1"/>
    <property type="molecule type" value="Genomic_DNA"/>
</dbReference>
<dbReference type="Proteomes" id="UP001560267">
    <property type="component" value="Unassembled WGS sequence"/>
</dbReference>
<proteinExistence type="predicted"/>
<keyword evidence="2" id="KW-1133">Transmembrane helix</keyword>
<keyword evidence="2" id="KW-0472">Membrane</keyword>
<reference evidence="3 4" key="1">
    <citation type="submission" date="2024-07" db="EMBL/GenBank/DDBJ databases">
        <title>Draft Genome Sequence of Ferrimicrobium acidiphilum Strain YE2023, Isolated from a Pulp of Bioleach Reactor.</title>
        <authorList>
            <person name="Elkina Y.A."/>
            <person name="Bulaeva A.G."/>
            <person name="Beletsky A.V."/>
            <person name="Mardanov A.V."/>
        </authorList>
    </citation>
    <scope>NUCLEOTIDE SEQUENCE [LARGE SCALE GENOMIC DNA]</scope>
    <source>
        <strain evidence="3 4">YE2023</strain>
    </source>
</reference>
<keyword evidence="4" id="KW-1185">Reference proteome</keyword>
<feature type="region of interest" description="Disordered" evidence="1">
    <location>
        <begin position="1"/>
        <end position="31"/>
    </location>
</feature>
<sequence length="280" mass="29278">MAAPHRRANSKASSLLQGQGARRHRGNARRLPRNAGRARWLRIAAAALCTLVGSGLVVVLGPWLRIRSVVVLGGTPSERAMASRRLSVALVNRHPWSISSTRVSRLISQSTMLRGEVELSAVVTHWPSAVVVELQAVPLVGAIQGGFVLTQLGEVVARSPSSATPTALRALRVCAAPVQSTNGSCAWHPRPGAWVSAPLVRVVAALTRDVRGSGSPSIGIYEAQGAGIVLRFASSAECELGLATQARAQVRACLGFATAGAVLDVINPNSPAVLLNDRVG</sequence>
<name>A0ABV3Y131_9ACTN</name>
<feature type="transmembrane region" description="Helical" evidence="2">
    <location>
        <begin position="40"/>
        <end position="64"/>
    </location>
</feature>
<evidence type="ECO:0000256" key="2">
    <source>
        <dbReference type="SAM" id="Phobius"/>
    </source>
</evidence>
<organism evidence="3 4">
    <name type="scientific">Ferrimicrobium acidiphilum</name>
    <dbReference type="NCBI Taxonomy" id="121039"/>
    <lineage>
        <taxon>Bacteria</taxon>
        <taxon>Bacillati</taxon>
        <taxon>Actinomycetota</taxon>
        <taxon>Acidimicrobiia</taxon>
        <taxon>Acidimicrobiales</taxon>
        <taxon>Acidimicrobiaceae</taxon>
        <taxon>Ferrimicrobium</taxon>
    </lineage>
</organism>
<feature type="compositionally biased region" description="Basic residues" evidence="1">
    <location>
        <begin position="21"/>
        <end position="31"/>
    </location>
</feature>
<accession>A0ABV3Y131</accession>
<evidence type="ECO:0000313" key="4">
    <source>
        <dbReference type="Proteomes" id="UP001560267"/>
    </source>
</evidence>
<gene>
    <name evidence="3" type="ORF">AB6A68_05310</name>
</gene>
<keyword evidence="2" id="KW-0812">Transmembrane</keyword>